<evidence type="ECO:0000313" key="3">
    <source>
        <dbReference type="Proteomes" id="UP000034231"/>
    </source>
</evidence>
<dbReference type="Gene3D" id="3.30.70.60">
    <property type="match status" value="1"/>
</dbReference>
<accession>A0A0G0IFY9</accession>
<dbReference type="EMBL" id="LBTX01000010">
    <property type="protein sequence ID" value="KKQ49925.1"/>
    <property type="molecule type" value="Genomic_DNA"/>
</dbReference>
<gene>
    <name evidence="2" type="ORF">US68_C0010G0059</name>
</gene>
<reference evidence="2 3" key="1">
    <citation type="journal article" date="2015" name="Nature">
        <title>rRNA introns, odd ribosomes, and small enigmatic genomes across a large radiation of phyla.</title>
        <authorList>
            <person name="Brown C.T."/>
            <person name="Hug L.A."/>
            <person name="Thomas B.C."/>
            <person name="Sharon I."/>
            <person name="Castelle C.J."/>
            <person name="Singh A."/>
            <person name="Wilkins M.J."/>
            <person name="Williams K.H."/>
            <person name="Banfield J.F."/>
        </authorList>
    </citation>
    <scope>NUCLEOTIDE SEQUENCE [LARGE SCALE GENOMIC DNA]</scope>
</reference>
<feature type="transmembrane region" description="Helical" evidence="1">
    <location>
        <begin position="33"/>
        <end position="51"/>
    </location>
</feature>
<proteinExistence type="predicted"/>
<dbReference type="InterPro" id="IPR014717">
    <property type="entry name" value="Transl_elong_EF1B/ribsomal_bS6"/>
</dbReference>
<name>A0A0G0IFY9_9BACT</name>
<dbReference type="Proteomes" id="UP000034231">
    <property type="component" value="Unassembled WGS sequence"/>
</dbReference>
<sequence>MIFNLNTSKISSQINPLFVYLQKQKENQKVTKLVEIGATFFLISFFIFFAIKPTFLTISSLLGDIKSKEILSKELKTKINDVIIAQDLFSQVQERYYLVESSLPTNPRFSQATSQILSSSQNHQIFFNKIDFLMEDSNSFSTNISTTSSYLPAISLVSELLQSRRLMAIDNFTFSLSKNIQDQRININLPLKIYYWQNDAEK</sequence>
<evidence type="ECO:0000313" key="2">
    <source>
        <dbReference type="EMBL" id="KKQ49925.1"/>
    </source>
</evidence>
<keyword evidence="1" id="KW-0812">Transmembrane</keyword>
<organism evidence="2 3">
    <name type="scientific">Candidatus Shapirobacteria bacterium GW2011_GWE1_38_10</name>
    <dbReference type="NCBI Taxonomy" id="1618488"/>
    <lineage>
        <taxon>Bacteria</taxon>
        <taxon>Candidatus Shapironibacteriota</taxon>
    </lineage>
</organism>
<keyword evidence="1" id="KW-0472">Membrane</keyword>
<dbReference type="AlphaFoldDB" id="A0A0G0IFY9"/>
<comment type="caution">
    <text evidence="2">The sequence shown here is derived from an EMBL/GenBank/DDBJ whole genome shotgun (WGS) entry which is preliminary data.</text>
</comment>
<keyword evidence="1" id="KW-1133">Transmembrane helix</keyword>
<protein>
    <submittedName>
        <fullName evidence="2">Uncharacterized protein</fullName>
    </submittedName>
</protein>
<evidence type="ECO:0000256" key="1">
    <source>
        <dbReference type="SAM" id="Phobius"/>
    </source>
</evidence>